<protein>
    <submittedName>
        <fullName evidence="1">Uncharacterized protein</fullName>
    </submittedName>
</protein>
<dbReference type="RefSeq" id="WP_130101696.1">
    <property type="nucleotide sequence ID" value="NZ_SDWW01000009.1"/>
</dbReference>
<dbReference type="AlphaFoldDB" id="A0A4Q5N6U0"/>
<keyword evidence="2" id="KW-1185">Reference proteome</keyword>
<comment type="caution">
    <text evidence="1">The sequence shown here is derived from an EMBL/GenBank/DDBJ whole genome shotgun (WGS) entry which is preliminary data.</text>
</comment>
<evidence type="ECO:0000313" key="1">
    <source>
        <dbReference type="EMBL" id="RYV52051.1"/>
    </source>
</evidence>
<dbReference type="EMBL" id="SDWW01000009">
    <property type="protein sequence ID" value="RYV52051.1"/>
    <property type="molecule type" value="Genomic_DNA"/>
</dbReference>
<reference evidence="1 2" key="1">
    <citation type="submission" date="2019-01" db="EMBL/GenBank/DDBJ databases">
        <title>Novel species of Cellulomonas.</title>
        <authorList>
            <person name="Liu Q."/>
            <person name="Xin Y.-H."/>
        </authorList>
    </citation>
    <scope>NUCLEOTIDE SEQUENCE [LARGE SCALE GENOMIC DNA]</scope>
    <source>
        <strain evidence="1 2">HLT2-17</strain>
    </source>
</reference>
<accession>A0A4Q5N6U0</accession>
<name>A0A4Q5N6U0_9MICO</name>
<gene>
    <name evidence="1" type="ORF">EUA98_05655</name>
</gene>
<evidence type="ECO:0000313" key="2">
    <source>
        <dbReference type="Proteomes" id="UP000293764"/>
    </source>
</evidence>
<sequence length="180" mass="19440">MTSIAATTATSTFATRYLDALPAGTQVEHFDHRENRLHWTKSDGDTWVSAVDGSPVATEDVYADADRLFVWPAGRGIPTFAAPLDECPSWADRSDAWSWIAVDDVWQHFASHSFGTGEARGVVTVDRFDHAHADGTIDLGEVGISVDVEDIEGAADARQIGQWLVEAGDLVDRINGVTAA</sequence>
<dbReference type="Proteomes" id="UP000293764">
    <property type="component" value="Unassembled WGS sequence"/>
</dbReference>
<organism evidence="1 2">
    <name type="scientific">Pengzhenrongella frigida</name>
    <dbReference type="NCBI Taxonomy" id="1259133"/>
    <lineage>
        <taxon>Bacteria</taxon>
        <taxon>Bacillati</taxon>
        <taxon>Actinomycetota</taxon>
        <taxon>Actinomycetes</taxon>
        <taxon>Micrococcales</taxon>
        <taxon>Pengzhenrongella</taxon>
    </lineage>
</organism>
<proteinExistence type="predicted"/>